<evidence type="ECO:0000313" key="5">
    <source>
        <dbReference type="EMBL" id="ARD23369.1"/>
    </source>
</evidence>
<dbReference type="PANTHER" id="PTHR21666">
    <property type="entry name" value="PEPTIDASE-RELATED"/>
    <property type="match status" value="1"/>
</dbReference>
<dbReference type="Proteomes" id="UP000191820">
    <property type="component" value="Chromosome"/>
</dbReference>
<dbReference type="PROSITE" id="PS51782">
    <property type="entry name" value="LYSM"/>
    <property type="match status" value="1"/>
</dbReference>
<feature type="compositionally biased region" description="Low complexity" evidence="2">
    <location>
        <begin position="120"/>
        <end position="129"/>
    </location>
</feature>
<protein>
    <submittedName>
        <fullName evidence="5">Peptidase M23</fullName>
    </submittedName>
</protein>
<dbReference type="Pfam" id="PF01476">
    <property type="entry name" value="LysM"/>
    <property type="match status" value="1"/>
</dbReference>
<dbReference type="Pfam" id="PF01551">
    <property type="entry name" value="Peptidase_M23"/>
    <property type="match status" value="1"/>
</dbReference>
<dbReference type="PANTHER" id="PTHR21666:SF263">
    <property type="entry name" value="MUREIN HYDROLASE ACTIVATOR NLPD"/>
    <property type="match status" value="1"/>
</dbReference>
<dbReference type="InterPro" id="IPR018392">
    <property type="entry name" value="LysM"/>
</dbReference>
<evidence type="ECO:0000256" key="1">
    <source>
        <dbReference type="ARBA" id="ARBA00038420"/>
    </source>
</evidence>
<feature type="domain" description="LysM" evidence="4">
    <location>
        <begin position="48"/>
        <end position="92"/>
    </location>
</feature>
<dbReference type="SMART" id="SM00257">
    <property type="entry name" value="LysM"/>
    <property type="match status" value="1"/>
</dbReference>
<dbReference type="Gene3D" id="3.10.350.10">
    <property type="entry name" value="LysM domain"/>
    <property type="match status" value="1"/>
</dbReference>
<dbReference type="EMBL" id="CP020472">
    <property type="protein sequence ID" value="ARD23369.1"/>
    <property type="molecule type" value="Genomic_DNA"/>
</dbReference>
<accession>A0ABM6JM83</accession>
<comment type="similarity">
    <text evidence="1">Belongs to the E.coli NlpD/Haemophilus LppB family.</text>
</comment>
<reference evidence="5 6" key="1">
    <citation type="submission" date="2017-03" db="EMBL/GenBank/DDBJ databases">
        <title>Genome sequencing of Shewanella japonica KCTC 22435.</title>
        <authorList>
            <person name="Kim K.M."/>
        </authorList>
    </citation>
    <scope>NUCLEOTIDE SEQUENCE [LARGE SCALE GENOMIC DNA]</scope>
    <source>
        <strain evidence="5 6">KCTC 22435</strain>
    </source>
</reference>
<dbReference type="PROSITE" id="PS51257">
    <property type="entry name" value="PROKAR_LIPOPROTEIN"/>
    <property type="match status" value="1"/>
</dbReference>
<evidence type="ECO:0000256" key="2">
    <source>
        <dbReference type="SAM" id="MobiDB-lite"/>
    </source>
</evidence>
<feature type="compositionally biased region" description="Basic and acidic residues" evidence="2">
    <location>
        <begin position="136"/>
        <end position="146"/>
    </location>
</feature>
<feature type="compositionally biased region" description="Low complexity" evidence="2">
    <location>
        <begin position="102"/>
        <end position="112"/>
    </location>
</feature>
<dbReference type="CDD" id="cd12797">
    <property type="entry name" value="M23_peptidase"/>
    <property type="match status" value="1"/>
</dbReference>
<dbReference type="InterPro" id="IPR011055">
    <property type="entry name" value="Dup_hybrid_motif"/>
</dbReference>
<dbReference type="RefSeq" id="WP_080916354.1">
    <property type="nucleotide sequence ID" value="NZ_CP020472.1"/>
</dbReference>
<evidence type="ECO:0000259" key="4">
    <source>
        <dbReference type="PROSITE" id="PS51782"/>
    </source>
</evidence>
<evidence type="ECO:0000313" key="6">
    <source>
        <dbReference type="Proteomes" id="UP000191820"/>
    </source>
</evidence>
<feature type="region of interest" description="Disordered" evidence="2">
    <location>
        <begin position="95"/>
        <end position="148"/>
    </location>
</feature>
<dbReference type="InterPro" id="IPR016047">
    <property type="entry name" value="M23ase_b-sheet_dom"/>
</dbReference>
<dbReference type="Gene3D" id="2.70.70.10">
    <property type="entry name" value="Glucose Permease (Domain IIA)"/>
    <property type="match status" value="1"/>
</dbReference>
<keyword evidence="6" id="KW-1185">Reference proteome</keyword>
<proteinExistence type="inferred from homology"/>
<feature type="chain" id="PRO_5046215316" evidence="3">
    <location>
        <begin position="24"/>
        <end position="296"/>
    </location>
</feature>
<dbReference type="InterPro" id="IPR050570">
    <property type="entry name" value="Cell_wall_metabolism_enzyme"/>
</dbReference>
<name>A0ABM6JM83_9GAMM</name>
<gene>
    <name evidence="5" type="ORF">SJ2017_3100</name>
</gene>
<evidence type="ECO:0000256" key="3">
    <source>
        <dbReference type="SAM" id="SignalP"/>
    </source>
</evidence>
<sequence length="296" mass="32153">MKYHNWVLITFILLSITGCSFQAHTPAPVSSISASAGPKYNKGSITSGTYKVKRGDTLYSISWGAGKDFSDIAKYNRLKAPYTIYPGQTLKLYQPTPSKTSAKPVAVANSKPKPAKKPVAKQTTATKQAGTSADKNSTKKELDHKAKPAYSVKTTQEKTVQVAKNPVSRLPDKVSKWNWPNKGRIIGYFSTTQQGNQGIKLAGSRGDIIKAAADGRVVYAGNALRGYGNLVIIKHNEDFLSAYAHADAILVKEKQYVNAGQTVAKMGSAGANQVMLHFEIRLHGKSVNPLNYLPKR</sequence>
<keyword evidence="3" id="KW-0732">Signal</keyword>
<feature type="signal peptide" evidence="3">
    <location>
        <begin position="1"/>
        <end position="23"/>
    </location>
</feature>
<organism evidence="5 6">
    <name type="scientific">Shewanella japonica</name>
    <dbReference type="NCBI Taxonomy" id="93973"/>
    <lineage>
        <taxon>Bacteria</taxon>
        <taxon>Pseudomonadati</taxon>
        <taxon>Pseudomonadota</taxon>
        <taxon>Gammaproteobacteria</taxon>
        <taxon>Alteromonadales</taxon>
        <taxon>Shewanellaceae</taxon>
        <taxon>Shewanella</taxon>
    </lineage>
</organism>
<dbReference type="CDD" id="cd00118">
    <property type="entry name" value="LysM"/>
    <property type="match status" value="1"/>
</dbReference>
<dbReference type="SUPFAM" id="SSF51261">
    <property type="entry name" value="Duplicated hybrid motif"/>
    <property type="match status" value="1"/>
</dbReference>
<dbReference type="InterPro" id="IPR036779">
    <property type="entry name" value="LysM_dom_sf"/>
</dbReference>